<evidence type="ECO:0000256" key="1">
    <source>
        <dbReference type="SAM" id="Phobius"/>
    </source>
</evidence>
<protein>
    <recommendedName>
        <fullName evidence="3">DUF3147 family protein</fullName>
    </recommendedName>
</protein>
<proteinExistence type="predicted"/>
<name>A0A6C0CVF8_9ZZZZ</name>
<feature type="transmembrane region" description="Helical" evidence="1">
    <location>
        <begin position="85"/>
        <end position="108"/>
    </location>
</feature>
<keyword evidence="1" id="KW-0472">Membrane</keyword>
<evidence type="ECO:0008006" key="3">
    <source>
        <dbReference type="Google" id="ProtNLM"/>
    </source>
</evidence>
<evidence type="ECO:0000313" key="2">
    <source>
        <dbReference type="EMBL" id="QHT08826.1"/>
    </source>
</evidence>
<dbReference type="AlphaFoldDB" id="A0A6C0CVF8"/>
<feature type="transmembrane region" description="Helical" evidence="1">
    <location>
        <begin position="59"/>
        <end position="79"/>
    </location>
</feature>
<keyword evidence="1" id="KW-1133">Transmembrane helix</keyword>
<dbReference type="EMBL" id="MN739502">
    <property type="protein sequence ID" value="QHT08826.1"/>
    <property type="molecule type" value="Genomic_DNA"/>
</dbReference>
<reference evidence="2" key="1">
    <citation type="journal article" date="2020" name="Nature">
        <title>Giant virus diversity and host interactions through global metagenomics.</title>
        <authorList>
            <person name="Schulz F."/>
            <person name="Roux S."/>
            <person name="Paez-Espino D."/>
            <person name="Jungbluth S."/>
            <person name="Walsh D.A."/>
            <person name="Denef V.J."/>
            <person name="McMahon K.D."/>
            <person name="Konstantinidis K.T."/>
            <person name="Eloe-Fadrosh E.A."/>
            <person name="Kyrpides N.C."/>
            <person name="Woyke T."/>
        </authorList>
    </citation>
    <scope>NUCLEOTIDE SEQUENCE</scope>
    <source>
        <strain evidence="2">GVMAG-M-3300023109-53</strain>
    </source>
</reference>
<feature type="transmembrane region" description="Helical" evidence="1">
    <location>
        <begin position="28"/>
        <end position="47"/>
    </location>
</feature>
<accession>A0A6C0CVF8</accession>
<sequence length="115" mass="12988">MAEYLRTFLIGGGIISLSKYVSSHFNPAYSGLLGAAPVSLITSFFLINDKVKEKYFRGALLSDSLIFLSIFIILTIRHFNESIPINYIATLGLFIWGIIGYLIVRFFIIPYTKNK</sequence>
<keyword evidence="1" id="KW-0812">Transmembrane</keyword>
<organism evidence="2">
    <name type="scientific">viral metagenome</name>
    <dbReference type="NCBI Taxonomy" id="1070528"/>
    <lineage>
        <taxon>unclassified sequences</taxon>
        <taxon>metagenomes</taxon>
        <taxon>organismal metagenomes</taxon>
    </lineage>
</organism>